<accession>A0ABU6YNS5</accession>
<feature type="compositionally biased region" description="Basic and acidic residues" evidence="1">
    <location>
        <begin position="304"/>
        <end position="313"/>
    </location>
</feature>
<evidence type="ECO:0000313" key="3">
    <source>
        <dbReference type="EMBL" id="MED6211614.1"/>
    </source>
</evidence>
<dbReference type="Pfam" id="PF20167">
    <property type="entry name" value="Transposase_32"/>
    <property type="match status" value="1"/>
</dbReference>
<evidence type="ECO:0000256" key="1">
    <source>
        <dbReference type="SAM" id="MobiDB-lite"/>
    </source>
</evidence>
<evidence type="ECO:0000259" key="2">
    <source>
        <dbReference type="Pfam" id="PF20167"/>
    </source>
</evidence>
<organism evidence="3 4">
    <name type="scientific">Stylosanthes scabra</name>
    <dbReference type="NCBI Taxonomy" id="79078"/>
    <lineage>
        <taxon>Eukaryota</taxon>
        <taxon>Viridiplantae</taxon>
        <taxon>Streptophyta</taxon>
        <taxon>Embryophyta</taxon>
        <taxon>Tracheophyta</taxon>
        <taxon>Spermatophyta</taxon>
        <taxon>Magnoliopsida</taxon>
        <taxon>eudicotyledons</taxon>
        <taxon>Gunneridae</taxon>
        <taxon>Pentapetalae</taxon>
        <taxon>rosids</taxon>
        <taxon>fabids</taxon>
        <taxon>Fabales</taxon>
        <taxon>Fabaceae</taxon>
        <taxon>Papilionoideae</taxon>
        <taxon>50 kb inversion clade</taxon>
        <taxon>dalbergioids sensu lato</taxon>
        <taxon>Dalbergieae</taxon>
        <taxon>Pterocarpus clade</taxon>
        <taxon>Stylosanthes</taxon>
    </lineage>
</organism>
<name>A0ABU6YNS5_9FABA</name>
<sequence>MASSSSTANMVDEHCFRALFNEILFEEIVRRKKVTPEVSFDLEDEEYPAIREQIALRGWRRLASPRTKISKLLIQEFYANAVQTDEEMEQAEQHPYKSYVRGVEVDFSLENIRRVLRFKEQTPDAETDYATRQRVDQRLDEVLTDLCIPGATWRLSSGQPAQPIQLRRAELTPLARGWQEFIIHSIIPTSNKSEITIARAILIHSIIRGEDVRAEEFIAEKIAVVAQGMQGKGKLAFPSTIYKLCKDTQVPLHEFRRTELNPQDKPITARLMETTRLGRNVQVQQQHNEEEEDQSMPQFEGGNEEGHDQGQHQHFEQQFQQLEAGMQLQQQQFFENMQSTKAQYLEELKTVKARHDEIWNNINKFHHQIRKE</sequence>
<protein>
    <recommendedName>
        <fullName evidence="2">Putative plant transposon protein domain-containing protein</fullName>
    </recommendedName>
</protein>
<evidence type="ECO:0000313" key="4">
    <source>
        <dbReference type="Proteomes" id="UP001341840"/>
    </source>
</evidence>
<proteinExistence type="predicted"/>
<dbReference type="Proteomes" id="UP001341840">
    <property type="component" value="Unassembled WGS sequence"/>
</dbReference>
<gene>
    <name evidence="3" type="ORF">PIB30_075424</name>
</gene>
<dbReference type="InterPro" id="IPR046796">
    <property type="entry name" value="Transposase_32_dom"/>
</dbReference>
<dbReference type="EMBL" id="JASCZI010242616">
    <property type="protein sequence ID" value="MED6211614.1"/>
    <property type="molecule type" value="Genomic_DNA"/>
</dbReference>
<reference evidence="3 4" key="1">
    <citation type="journal article" date="2023" name="Plants (Basel)">
        <title>Bridging the Gap: Combining Genomics and Transcriptomics Approaches to Understand Stylosanthes scabra, an Orphan Legume from the Brazilian Caatinga.</title>
        <authorList>
            <person name="Ferreira-Neto J.R.C."/>
            <person name="da Silva M.D."/>
            <person name="Binneck E."/>
            <person name="de Melo N.F."/>
            <person name="da Silva R.H."/>
            <person name="de Melo A.L.T.M."/>
            <person name="Pandolfi V."/>
            <person name="Bustamante F.O."/>
            <person name="Brasileiro-Vidal A.C."/>
            <person name="Benko-Iseppon A.M."/>
        </authorList>
    </citation>
    <scope>NUCLEOTIDE SEQUENCE [LARGE SCALE GENOMIC DNA]</scope>
    <source>
        <tissue evidence="3">Leaves</tissue>
    </source>
</reference>
<keyword evidence="4" id="KW-1185">Reference proteome</keyword>
<comment type="caution">
    <text evidence="3">The sequence shown here is derived from an EMBL/GenBank/DDBJ whole genome shotgun (WGS) entry which is preliminary data.</text>
</comment>
<feature type="region of interest" description="Disordered" evidence="1">
    <location>
        <begin position="281"/>
        <end position="313"/>
    </location>
</feature>
<feature type="domain" description="Putative plant transposon protein" evidence="2">
    <location>
        <begin position="57"/>
        <end position="251"/>
    </location>
</feature>